<name>A0A975CPA4_9FLAO</name>
<gene>
    <name evidence="1" type="ORF">J3359_03000</name>
</gene>
<dbReference type="EMBL" id="CP071869">
    <property type="protein sequence ID" value="QTE23258.1"/>
    <property type="molecule type" value="Genomic_DNA"/>
</dbReference>
<dbReference type="AlphaFoldDB" id="A0A975CPA4"/>
<dbReference type="Proteomes" id="UP000663920">
    <property type="component" value="Chromosome"/>
</dbReference>
<evidence type="ECO:0000313" key="2">
    <source>
        <dbReference type="Proteomes" id="UP000663920"/>
    </source>
</evidence>
<keyword evidence="2" id="KW-1185">Reference proteome</keyword>
<evidence type="ECO:0000313" key="1">
    <source>
        <dbReference type="EMBL" id="QTE23258.1"/>
    </source>
</evidence>
<proteinExistence type="predicted"/>
<dbReference type="RefSeq" id="WP_208079269.1">
    <property type="nucleotide sequence ID" value="NZ_CP071869.1"/>
</dbReference>
<reference evidence="1 2" key="1">
    <citation type="submission" date="2021-03" db="EMBL/GenBank/DDBJ databases">
        <title>Complete genome of Polaribacter_sp.SM13.</title>
        <authorList>
            <person name="Jeong S.W."/>
            <person name="Bae J.W."/>
        </authorList>
    </citation>
    <scope>NUCLEOTIDE SEQUENCE [LARGE SCALE GENOMIC DNA]</scope>
    <source>
        <strain evidence="1 2">SM13</strain>
    </source>
</reference>
<accession>A0A975CPA4</accession>
<organism evidence="1 2">
    <name type="scientific">Polaribacter cellanae</name>
    <dbReference type="NCBI Taxonomy" id="2818493"/>
    <lineage>
        <taxon>Bacteria</taxon>
        <taxon>Pseudomonadati</taxon>
        <taxon>Bacteroidota</taxon>
        <taxon>Flavobacteriia</taxon>
        <taxon>Flavobacteriales</taxon>
        <taxon>Flavobacteriaceae</taxon>
    </lineage>
</organism>
<dbReference type="KEGG" id="pcea:J3359_03000"/>
<sequence>MVMVIKQGETKNNLKNILEKLSKKIKPKGIDVYKYVAKINLHKDALDIQRDLRNEW</sequence>
<protein>
    <submittedName>
        <fullName evidence="1">Uncharacterized protein</fullName>
    </submittedName>
</protein>